<gene>
    <name evidence="2" type="ORF">ABIE21_001387</name>
</gene>
<sequence>MSGERRAASGERRERQTASRIDGATQRLLDMVERGI</sequence>
<comment type="caution">
    <text evidence="2">The sequence shown here is derived from an EMBL/GenBank/DDBJ whole genome shotgun (WGS) entry which is preliminary data.</text>
</comment>
<reference evidence="2 3" key="1">
    <citation type="submission" date="2024-06" db="EMBL/GenBank/DDBJ databases">
        <title>Sorghum-associated microbial communities from plants grown in Nebraska, USA.</title>
        <authorList>
            <person name="Schachtman D."/>
        </authorList>
    </citation>
    <scope>NUCLEOTIDE SEQUENCE [LARGE SCALE GENOMIC DNA]</scope>
    <source>
        <strain evidence="2 3">2857</strain>
    </source>
</reference>
<feature type="region of interest" description="Disordered" evidence="1">
    <location>
        <begin position="1"/>
        <end position="36"/>
    </location>
</feature>
<name>A0ABV2QLG0_9MICO</name>
<proteinExistence type="predicted"/>
<organism evidence="2 3">
    <name type="scientific">Conyzicola nivalis</name>
    <dbReference type="NCBI Taxonomy" id="1477021"/>
    <lineage>
        <taxon>Bacteria</taxon>
        <taxon>Bacillati</taxon>
        <taxon>Actinomycetota</taxon>
        <taxon>Actinomycetes</taxon>
        <taxon>Micrococcales</taxon>
        <taxon>Microbacteriaceae</taxon>
        <taxon>Conyzicola</taxon>
    </lineage>
</organism>
<evidence type="ECO:0000313" key="2">
    <source>
        <dbReference type="EMBL" id="MET4581897.1"/>
    </source>
</evidence>
<dbReference type="EMBL" id="JBEPSJ010000001">
    <property type="protein sequence ID" value="MET4581897.1"/>
    <property type="molecule type" value="Genomic_DNA"/>
</dbReference>
<feature type="compositionally biased region" description="Basic and acidic residues" evidence="1">
    <location>
        <begin position="1"/>
        <end position="17"/>
    </location>
</feature>
<keyword evidence="3" id="KW-1185">Reference proteome</keyword>
<evidence type="ECO:0000256" key="1">
    <source>
        <dbReference type="SAM" id="MobiDB-lite"/>
    </source>
</evidence>
<accession>A0ABV2QLG0</accession>
<dbReference type="Proteomes" id="UP001549257">
    <property type="component" value="Unassembled WGS sequence"/>
</dbReference>
<evidence type="ECO:0000313" key="3">
    <source>
        <dbReference type="Proteomes" id="UP001549257"/>
    </source>
</evidence>
<protein>
    <submittedName>
        <fullName evidence="2">Uncharacterized protein</fullName>
    </submittedName>
</protein>